<accession>A0A7G9LDK0</accession>
<reference evidence="2 3" key="1">
    <citation type="submission" date="2020-08" db="EMBL/GenBank/DDBJ databases">
        <title>Polaribacter sp. L12M9 isolated from gut of the Korean scallop.</title>
        <authorList>
            <person name="Jeong Y.S."/>
        </authorList>
    </citation>
    <scope>NUCLEOTIDE SEQUENCE [LARGE SCALE GENOMIC DNA]</scope>
    <source>
        <strain evidence="2 3">L12M9</strain>
    </source>
</reference>
<protein>
    <submittedName>
        <fullName evidence="2">Uncharacterized protein</fullName>
    </submittedName>
</protein>
<keyword evidence="1" id="KW-0732">Signal</keyword>
<organism evidence="2 3">
    <name type="scientific">Polaribacter pectinis</name>
    <dbReference type="NCBI Taxonomy" id="2738844"/>
    <lineage>
        <taxon>Bacteria</taxon>
        <taxon>Pseudomonadati</taxon>
        <taxon>Bacteroidota</taxon>
        <taxon>Flavobacteriia</taxon>
        <taxon>Flavobacteriales</taxon>
        <taxon>Flavobacteriaceae</taxon>
    </lineage>
</organism>
<feature type="chain" id="PRO_5028997546" evidence="1">
    <location>
        <begin position="21"/>
        <end position="184"/>
    </location>
</feature>
<evidence type="ECO:0000256" key="1">
    <source>
        <dbReference type="SAM" id="SignalP"/>
    </source>
</evidence>
<evidence type="ECO:0000313" key="2">
    <source>
        <dbReference type="EMBL" id="QNM86699.1"/>
    </source>
</evidence>
<dbReference type="KEGG" id="ppec:H9W90_06160"/>
<dbReference type="EMBL" id="CP060695">
    <property type="protein sequence ID" value="QNM86699.1"/>
    <property type="molecule type" value="Genomic_DNA"/>
</dbReference>
<dbReference type="Proteomes" id="UP000515808">
    <property type="component" value="Chromosome"/>
</dbReference>
<feature type="signal peptide" evidence="1">
    <location>
        <begin position="1"/>
        <end position="20"/>
    </location>
</feature>
<dbReference type="AlphaFoldDB" id="A0A7G9LDK0"/>
<keyword evidence="3" id="KW-1185">Reference proteome</keyword>
<proteinExistence type="predicted"/>
<evidence type="ECO:0000313" key="3">
    <source>
        <dbReference type="Proteomes" id="UP000515808"/>
    </source>
</evidence>
<sequence length="184" mass="21342">MKTLKLTVIALLLSATTTIAQSKNSKMADKDMSDSWKVSNLKTKVVVNDDNDTYVVKQLEITEEYTPVMLDPKDKKKLNQDIIYMPTEVNKRIRLDYDKDRFYDKEVKFNYLKSDDLNLNFTLTKRGIKVKTDTDKISINRIEDTTGIMHTIVNNRIQKEGTYTLELSNGEKIKVTVTDYNIMK</sequence>
<name>A0A7G9LDK0_9FLAO</name>
<gene>
    <name evidence="2" type="ORF">H9W90_06160</name>
</gene>
<dbReference type="RefSeq" id="WP_187483575.1">
    <property type="nucleotide sequence ID" value="NZ_CP060695.1"/>
</dbReference>